<keyword evidence="6" id="KW-0443">Lipid metabolism</keyword>
<evidence type="ECO:0000256" key="8">
    <source>
        <dbReference type="ARBA" id="ARBA00023136"/>
    </source>
</evidence>
<dbReference type="AlphaFoldDB" id="A0A0C3EIP1"/>
<keyword evidence="5" id="KW-0999">Mitochondrion inner membrane</keyword>
<dbReference type="PANTHER" id="PTHR12497:SF0">
    <property type="entry name" value="TAFAZZIN"/>
    <property type="match status" value="1"/>
</dbReference>
<dbReference type="PRINTS" id="PR00979">
    <property type="entry name" value="TAFAZZIN"/>
</dbReference>
<dbReference type="InterPro" id="IPR002123">
    <property type="entry name" value="Plipid/glycerol_acylTrfase"/>
</dbReference>
<evidence type="ECO:0000256" key="2">
    <source>
        <dbReference type="ARBA" id="ARBA00010524"/>
    </source>
</evidence>
<evidence type="ECO:0000256" key="12">
    <source>
        <dbReference type="RuleBase" id="RU365062"/>
    </source>
</evidence>
<sequence>MSQLLSTAVFAATGLTCKAFLNSGLCSITVSNLSVLLDALQCKARRKLGQGVVTGAFCFASLDDPIVWGALPARSYLRPDTRRWVLGASDILFTNPVFSALFRNGQVIETSRGKGVFQPAVDTAVDKLNQGHWVHLFSEGAVRQPASYPQTNGITHLTRFKWGVGRIVMDADVLPLIIPIWLTGFDKLMPEGRPSPYKYFPKLGVKLGVAFGDPIPPERISALLDDLRHDKSTQIHNAMHKSQVNCIRSEVTAVIKCAVEDLGRKISGDRLDGPLIDSQIN</sequence>
<organism evidence="14 15">
    <name type="scientific">Scleroderma citrinum Foug A</name>
    <dbReference type="NCBI Taxonomy" id="1036808"/>
    <lineage>
        <taxon>Eukaryota</taxon>
        <taxon>Fungi</taxon>
        <taxon>Dikarya</taxon>
        <taxon>Basidiomycota</taxon>
        <taxon>Agaricomycotina</taxon>
        <taxon>Agaricomycetes</taxon>
        <taxon>Agaricomycetidae</taxon>
        <taxon>Boletales</taxon>
        <taxon>Sclerodermatineae</taxon>
        <taxon>Sclerodermataceae</taxon>
        <taxon>Scleroderma</taxon>
    </lineage>
</organism>
<dbReference type="STRING" id="1036808.A0A0C3EIP1"/>
<accession>A0A0C3EIP1</accession>
<evidence type="ECO:0000256" key="10">
    <source>
        <dbReference type="ARBA" id="ARBA00024323"/>
    </source>
</evidence>
<dbReference type="GO" id="GO:0005741">
    <property type="term" value="C:mitochondrial outer membrane"/>
    <property type="evidence" value="ECO:0007669"/>
    <property type="project" value="UniProtKB-SubCell"/>
</dbReference>
<dbReference type="Proteomes" id="UP000053989">
    <property type="component" value="Unassembled WGS sequence"/>
</dbReference>
<dbReference type="SUPFAM" id="SSF69593">
    <property type="entry name" value="Glycerol-3-phosphate (1)-acyltransferase"/>
    <property type="match status" value="1"/>
</dbReference>
<dbReference type="InParanoid" id="A0A0C3EIP1"/>
<keyword evidence="3" id="KW-0808">Transferase</keyword>
<protein>
    <recommendedName>
        <fullName evidence="12">Tafazzin family protein</fullName>
    </recommendedName>
</protein>
<evidence type="ECO:0000256" key="6">
    <source>
        <dbReference type="ARBA" id="ARBA00023098"/>
    </source>
</evidence>
<evidence type="ECO:0000256" key="7">
    <source>
        <dbReference type="ARBA" id="ARBA00023128"/>
    </source>
</evidence>
<dbReference type="PANTHER" id="PTHR12497">
    <property type="entry name" value="TAZ PROTEIN TAFAZZIN"/>
    <property type="match status" value="1"/>
</dbReference>
<keyword evidence="7" id="KW-0496">Mitochondrion</keyword>
<evidence type="ECO:0000259" key="13">
    <source>
        <dbReference type="SMART" id="SM00563"/>
    </source>
</evidence>
<dbReference type="EMBL" id="KN822011">
    <property type="protein sequence ID" value="KIM67796.1"/>
    <property type="molecule type" value="Genomic_DNA"/>
</dbReference>
<dbReference type="InterPro" id="IPR000872">
    <property type="entry name" value="Tafazzin"/>
</dbReference>
<dbReference type="GO" id="GO:0005743">
    <property type="term" value="C:mitochondrial inner membrane"/>
    <property type="evidence" value="ECO:0007669"/>
    <property type="project" value="UniProtKB-SubCell"/>
</dbReference>
<keyword evidence="4" id="KW-1000">Mitochondrion outer membrane</keyword>
<keyword evidence="15" id="KW-1185">Reference proteome</keyword>
<reference evidence="14 15" key="1">
    <citation type="submission" date="2014-04" db="EMBL/GenBank/DDBJ databases">
        <authorList>
            <consortium name="DOE Joint Genome Institute"/>
            <person name="Kuo A."/>
            <person name="Kohler A."/>
            <person name="Nagy L.G."/>
            <person name="Floudas D."/>
            <person name="Copeland A."/>
            <person name="Barry K.W."/>
            <person name="Cichocki N."/>
            <person name="Veneault-Fourrey C."/>
            <person name="LaButti K."/>
            <person name="Lindquist E.A."/>
            <person name="Lipzen A."/>
            <person name="Lundell T."/>
            <person name="Morin E."/>
            <person name="Murat C."/>
            <person name="Sun H."/>
            <person name="Tunlid A."/>
            <person name="Henrissat B."/>
            <person name="Grigoriev I.V."/>
            <person name="Hibbett D.S."/>
            <person name="Martin F."/>
            <person name="Nordberg H.P."/>
            <person name="Cantor M.N."/>
            <person name="Hua S.X."/>
        </authorList>
    </citation>
    <scope>NUCLEOTIDE SEQUENCE [LARGE SCALE GENOMIC DNA]</scope>
    <source>
        <strain evidence="14 15">Foug A</strain>
    </source>
</reference>
<dbReference type="GO" id="GO:0007007">
    <property type="term" value="P:inner mitochondrial membrane organization"/>
    <property type="evidence" value="ECO:0007669"/>
    <property type="project" value="TreeGrafter"/>
</dbReference>
<dbReference type="OrthoDB" id="193467at2759"/>
<evidence type="ECO:0000256" key="4">
    <source>
        <dbReference type="ARBA" id="ARBA00022787"/>
    </source>
</evidence>
<comment type="similarity">
    <text evidence="2 12">Belongs to the taffazin family.</text>
</comment>
<gene>
    <name evidence="14" type="ORF">SCLCIDRAFT_106811</name>
</gene>
<evidence type="ECO:0000256" key="3">
    <source>
        <dbReference type="ARBA" id="ARBA00022679"/>
    </source>
</evidence>
<dbReference type="GO" id="GO:0047184">
    <property type="term" value="F:1-acylglycerophosphocholine O-acyltransferase activity"/>
    <property type="evidence" value="ECO:0007669"/>
    <property type="project" value="TreeGrafter"/>
</dbReference>
<keyword evidence="8" id="KW-0472">Membrane</keyword>
<evidence type="ECO:0000256" key="9">
    <source>
        <dbReference type="ARBA" id="ARBA00023315"/>
    </source>
</evidence>
<evidence type="ECO:0000313" key="14">
    <source>
        <dbReference type="EMBL" id="KIM67796.1"/>
    </source>
</evidence>
<dbReference type="SMART" id="SM00563">
    <property type="entry name" value="PlsC"/>
    <property type="match status" value="1"/>
</dbReference>
<evidence type="ECO:0000256" key="5">
    <source>
        <dbReference type="ARBA" id="ARBA00022792"/>
    </source>
</evidence>
<evidence type="ECO:0000256" key="1">
    <source>
        <dbReference type="ARBA" id="ARBA00004137"/>
    </source>
</evidence>
<comment type="subcellular location">
    <subcellularLocation>
        <location evidence="1">Mitochondrion inner membrane</location>
        <topology evidence="1">Peripheral membrane protein</topology>
        <orientation evidence="1">Intermembrane side</orientation>
    </subcellularLocation>
    <subcellularLocation>
        <location evidence="10">Mitochondrion outer membrane</location>
        <topology evidence="10">Peripheral membrane protein</topology>
        <orientation evidence="10">Intermembrane side</orientation>
    </subcellularLocation>
</comment>
<feature type="domain" description="Phospholipid/glycerol acyltransferase" evidence="13">
    <location>
        <begin position="52"/>
        <end position="185"/>
    </location>
</feature>
<name>A0A0C3EIP1_9AGAM</name>
<evidence type="ECO:0000256" key="11">
    <source>
        <dbReference type="ARBA" id="ARBA00047906"/>
    </source>
</evidence>
<keyword evidence="9" id="KW-0012">Acyltransferase</keyword>
<dbReference type="HOGENOM" id="CLU_046747_0_1_1"/>
<reference evidence="15" key="2">
    <citation type="submission" date="2015-01" db="EMBL/GenBank/DDBJ databases">
        <title>Evolutionary Origins and Diversification of the Mycorrhizal Mutualists.</title>
        <authorList>
            <consortium name="DOE Joint Genome Institute"/>
            <consortium name="Mycorrhizal Genomics Consortium"/>
            <person name="Kohler A."/>
            <person name="Kuo A."/>
            <person name="Nagy L.G."/>
            <person name="Floudas D."/>
            <person name="Copeland A."/>
            <person name="Barry K.W."/>
            <person name="Cichocki N."/>
            <person name="Veneault-Fourrey C."/>
            <person name="LaButti K."/>
            <person name="Lindquist E.A."/>
            <person name="Lipzen A."/>
            <person name="Lundell T."/>
            <person name="Morin E."/>
            <person name="Murat C."/>
            <person name="Riley R."/>
            <person name="Ohm R."/>
            <person name="Sun H."/>
            <person name="Tunlid A."/>
            <person name="Henrissat B."/>
            <person name="Grigoriev I.V."/>
            <person name="Hibbett D.S."/>
            <person name="Martin F."/>
        </authorList>
    </citation>
    <scope>NUCLEOTIDE SEQUENCE [LARGE SCALE GENOMIC DNA]</scope>
    <source>
        <strain evidence="15">Foug A</strain>
    </source>
</reference>
<dbReference type="CDD" id="cd07989">
    <property type="entry name" value="LPLAT_AGPAT-like"/>
    <property type="match status" value="1"/>
</dbReference>
<dbReference type="Pfam" id="PF01553">
    <property type="entry name" value="Acyltransferase"/>
    <property type="match status" value="1"/>
</dbReference>
<comment type="catalytic activity">
    <reaction evidence="11">
        <text>1'-[1,2-diacyl-sn-glycero-3-phospho],3'-[1-acyl-sn-glycero-3-phospho]-glycerol + a 1,2-diacyl-sn-glycero-3-phosphocholine = a cardiolipin + a 1-acyl-sn-glycero-3-phosphocholine</text>
        <dbReference type="Rhea" id="RHEA:33731"/>
        <dbReference type="ChEBI" id="CHEBI:57643"/>
        <dbReference type="ChEBI" id="CHEBI:58168"/>
        <dbReference type="ChEBI" id="CHEBI:62237"/>
        <dbReference type="ChEBI" id="CHEBI:64743"/>
    </reaction>
    <physiologicalReaction direction="left-to-right" evidence="11">
        <dbReference type="Rhea" id="RHEA:33732"/>
    </physiologicalReaction>
    <physiologicalReaction direction="right-to-left" evidence="11">
        <dbReference type="Rhea" id="RHEA:33733"/>
    </physiologicalReaction>
</comment>
<evidence type="ECO:0000313" key="15">
    <source>
        <dbReference type="Proteomes" id="UP000053989"/>
    </source>
</evidence>
<proteinExistence type="inferred from homology"/>
<dbReference type="GO" id="GO:0035965">
    <property type="term" value="P:cardiolipin acyl-chain remodeling"/>
    <property type="evidence" value="ECO:0007669"/>
    <property type="project" value="TreeGrafter"/>
</dbReference>